<dbReference type="AlphaFoldDB" id="A0A6A6HJC8"/>
<sequence length="581" mass="65251">MMSIMEMPRLVSNTCHFNIISNSGPHMAPHITIFLCKHMHACSLTRGLHIPRTPDSLTDDQRSVSTNTRTELRFMLQGITEHQKKFGPAQKLLPDEEFGVVHSPISGSGVWFETEDQSPLAKQRDADIDARISRLKSQLLEFELAQAREALDSTSQEQERGFEPIRRRLESGSEQALDQGLEEVTGFETDPRNTCTSQLYRPHNTRLGLDGTDDGTYSPSKSAKDAASTYENDDESSLPQSGQQEFLEHDEHHSVMPLVQLDLESTDQELAGKEFASQISQSRADSKADSVATSSQRAEQNPDEQLTDCWNCLSWLDERETNKQETQDDRHRASPEGQALTSVPVSPNSVEDPQSDQLTDLYKDLVYFGQNEVVANSFPDAQDSRCLDPIPIVENRDRTPWSATKTSTGILLEAFAVQNTGTDGTTAHTDSETAAGHLVCRPPFVALPIFVSRDRPPHRPVMKLPGLTLEQQNYLKIHGLLADQPRINMQDAQKPDPTDTCPYLYWIPRRKDVSPPLTALEARAADDAQFVPPDTSQNERWPNPRQPFHAELLTGAAYFTRWQRWADHIHEGAPWPPVDFL</sequence>
<evidence type="ECO:0000256" key="1">
    <source>
        <dbReference type="SAM" id="MobiDB-lite"/>
    </source>
</evidence>
<organism evidence="2 3">
    <name type="scientific">Viridothelium virens</name>
    <name type="common">Speckled blister lichen</name>
    <name type="synonym">Trypethelium virens</name>
    <dbReference type="NCBI Taxonomy" id="1048519"/>
    <lineage>
        <taxon>Eukaryota</taxon>
        <taxon>Fungi</taxon>
        <taxon>Dikarya</taxon>
        <taxon>Ascomycota</taxon>
        <taxon>Pezizomycotina</taxon>
        <taxon>Dothideomycetes</taxon>
        <taxon>Dothideomycetes incertae sedis</taxon>
        <taxon>Trypetheliales</taxon>
        <taxon>Trypetheliaceae</taxon>
        <taxon>Viridothelium</taxon>
    </lineage>
</organism>
<name>A0A6A6HJC8_VIRVR</name>
<feature type="compositionally biased region" description="Polar residues" evidence="1">
    <location>
        <begin position="339"/>
        <end position="355"/>
    </location>
</feature>
<feature type="region of interest" description="Disordered" evidence="1">
    <location>
        <begin position="274"/>
        <end position="304"/>
    </location>
</feature>
<evidence type="ECO:0000313" key="3">
    <source>
        <dbReference type="Proteomes" id="UP000800092"/>
    </source>
</evidence>
<reference evidence="2" key="1">
    <citation type="journal article" date="2020" name="Stud. Mycol.">
        <title>101 Dothideomycetes genomes: a test case for predicting lifestyles and emergence of pathogens.</title>
        <authorList>
            <person name="Haridas S."/>
            <person name="Albert R."/>
            <person name="Binder M."/>
            <person name="Bloem J."/>
            <person name="Labutti K."/>
            <person name="Salamov A."/>
            <person name="Andreopoulos B."/>
            <person name="Baker S."/>
            <person name="Barry K."/>
            <person name="Bills G."/>
            <person name="Bluhm B."/>
            <person name="Cannon C."/>
            <person name="Castanera R."/>
            <person name="Culley D."/>
            <person name="Daum C."/>
            <person name="Ezra D."/>
            <person name="Gonzalez J."/>
            <person name="Henrissat B."/>
            <person name="Kuo A."/>
            <person name="Liang C."/>
            <person name="Lipzen A."/>
            <person name="Lutzoni F."/>
            <person name="Magnuson J."/>
            <person name="Mondo S."/>
            <person name="Nolan M."/>
            <person name="Ohm R."/>
            <person name="Pangilinan J."/>
            <person name="Park H.-J."/>
            <person name="Ramirez L."/>
            <person name="Alfaro M."/>
            <person name="Sun H."/>
            <person name="Tritt A."/>
            <person name="Yoshinaga Y."/>
            <person name="Zwiers L.-H."/>
            <person name="Turgeon B."/>
            <person name="Goodwin S."/>
            <person name="Spatafora J."/>
            <person name="Crous P."/>
            <person name="Grigoriev I."/>
        </authorList>
    </citation>
    <scope>NUCLEOTIDE SEQUENCE</scope>
    <source>
        <strain evidence="2">Tuck. ex Michener</strain>
    </source>
</reference>
<feature type="region of interest" description="Disordered" evidence="1">
    <location>
        <begin position="321"/>
        <end position="355"/>
    </location>
</feature>
<evidence type="ECO:0000313" key="2">
    <source>
        <dbReference type="EMBL" id="KAF2238081.1"/>
    </source>
</evidence>
<feature type="compositionally biased region" description="Basic and acidic residues" evidence="1">
    <location>
        <begin position="321"/>
        <end position="334"/>
    </location>
</feature>
<protein>
    <submittedName>
        <fullName evidence="2">Uncharacterized protein</fullName>
    </submittedName>
</protein>
<proteinExistence type="predicted"/>
<accession>A0A6A6HJC8</accession>
<gene>
    <name evidence="2" type="ORF">EV356DRAFT_335942</name>
</gene>
<dbReference type="EMBL" id="ML991777">
    <property type="protein sequence ID" value="KAF2238081.1"/>
    <property type="molecule type" value="Genomic_DNA"/>
</dbReference>
<keyword evidence="3" id="KW-1185">Reference proteome</keyword>
<dbReference type="Proteomes" id="UP000800092">
    <property type="component" value="Unassembled WGS sequence"/>
</dbReference>
<feature type="region of interest" description="Disordered" evidence="1">
    <location>
        <begin position="182"/>
        <end position="243"/>
    </location>
</feature>